<organism evidence="1 2">
    <name type="scientific">Rhodococcus triatomae</name>
    <dbReference type="NCBI Taxonomy" id="300028"/>
    <lineage>
        <taxon>Bacteria</taxon>
        <taxon>Bacillati</taxon>
        <taxon>Actinomycetota</taxon>
        <taxon>Actinomycetes</taxon>
        <taxon>Mycobacteriales</taxon>
        <taxon>Nocardiaceae</taxon>
        <taxon>Rhodococcus</taxon>
    </lineage>
</organism>
<keyword evidence="2" id="KW-1185">Reference proteome</keyword>
<dbReference type="Proteomes" id="UP000183263">
    <property type="component" value="Unassembled WGS sequence"/>
</dbReference>
<sequence length="30" mass="3392">MSTIIFDQLLPYLGPEAATYWAQLLVIQPV</sequence>
<gene>
    <name evidence="1" type="ORF">SAMN05444695_102251</name>
</gene>
<dbReference type="AlphaFoldDB" id="A0A1G8DAP7"/>
<proteinExistence type="predicted"/>
<evidence type="ECO:0000313" key="2">
    <source>
        <dbReference type="Proteomes" id="UP000183263"/>
    </source>
</evidence>
<accession>A0A1G8DAP7</accession>
<protein>
    <submittedName>
        <fullName evidence="1">Uncharacterized protein</fullName>
    </submittedName>
</protein>
<evidence type="ECO:0000313" key="1">
    <source>
        <dbReference type="EMBL" id="SDH54767.1"/>
    </source>
</evidence>
<dbReference type="EMBL" id="FNDN01000002">
    <property type="protein sequence ID" value="SDH54767.1"/>
    <property type="molecule type" value="Genomic_DNA"/>
</dbReference>
<reference evidence="1 2" key="1">
    <citation type="submission" date="2016-10" db="EMBL/GenBank/DDBJ databases">
        <authorList>
            <person name="de Groot N.N."/>
        </authorList>
    </citation>
    <scope>NUCLEOTIDE SEQUENCE [LARGE SCALE GENOMIC DNA]</scope>
    <source>
        <strain evidence="1 2">DSM 44892</strain>
    </source>
</reference>
<name>A0A1G8DAP7_9NOCA</name>